<dbReference type="AlphaFoldDB" id="A0A6A6N0W3"/>
<dbReference type="EMBL" id="JAAGAX010000003">
    <property type="protein sequence ID" value="KAF2318298.1"/>
    <property type="molecule type" value="Genomic_DNA"/>
</dbReference>
<organism evidence="1 2">
    <name type="scientific">Hevea brasiliensis</name>
    <name type="common">Para rubber tree</name>
    <name type="synonym">Siphonia brasiliensis</name>
    <dbReference type="NCBI Taxonomy" id="3981"/>
    <lineage>
        <taxon>Eukaryota</taxon>
        <taxon>Viridiplantae</taxon>
        <taxon>Streptophyta</taxon>
        <taxon>Embryophyta</taxon>
        <taxon>Tracheophyta</taxon>
        <taxon>Spermatophyta</taxon>
        <taxon>Magnoliopsida</taxon>
        <taxon>eudicotyledons</taxon>
        <taxon>Gunneridae</taxon>
        <taxon>Pentapetalae</taxon>
        <taxon>rosids</taxon>
        <taxon>fabids</taxon>
        <taxon>Malpighiales</taxon>
        <taxon>Euphorbiaceae</taxon>
        <taxon>Crotonoideae</taxon>
        <taxon>Micrandreae</taxon>
        <taxon>Hevea</taxon>
    </lineage>
</organism>
<protein>
    <submittedName>
        <fullName evidence="1">Uncharacterized protein</fullName>
    </submittedName>
</protein>
<name>A0A6A6N0W3_HEVBR</name>
<comment type="caution">
    <text evidence="1">The sequence shown here is derived from an EMBL/GenBank/DDBJ whole genome shotgun (WGS) entry which is preliminary data.</text>
</comment>
<evidence type="ECO:0000313" key="1">
    <source>
        <dbReference type="EMBL" id="KAF2318298.1"/>
    </source>
</evidence>
<proteinExistence type="predicted"/>
<reference evidence="1 2" key="1">
    <citation type="journal article" date="2020" name="Mol. Plant">
        <title>The Chromosome-Based Rubber Tree Genome Provides New Insights into Spurge Genome Evolution and Rubber Biosynthesis.</title>
        <authorList>
            <person name="Liu J."/>
            <person name="Shi C."/>
            <person name="Shi C.C."/>
            <person name="Li W."/>
            <person name="Zhang Q.J."/>
            <person name="Zhang Y."/>
            <person name="Li K."/>
            <person name="Lu H.F."/>
            <person name="Shi C."/>
            <person name="Zhu S.T."/>
            <person name="Xiao Z.Y."/>
            <person name="Nan H."/>
            <person name="Yue Y."/>
            <person name="Zhu X.G."/>
            <person name="Wu Y."/>
            <person name="Hong X.N."/>
            <person name="Fan G.Y."/>
            <person name="Tong Y."/>
            <person name="Zhang D."/>
            <person name="Mao C.L."/>
            <person name="Liu Y.L."/>
            <person name="Hao S.J."/>
            <person name="Liu W.Q."/>
            <person name="Lv M.Q."/>
            <person name="Zhang H.B."/>
            <person name="Liu Y."/>
            <person name="Hu-Tang G.R."/>
            <person name="Wang J.P."/>
            <person name="Wang J.H."/>
            <person name="Sun Y.H."/>
            <person name="Ni S.B."/>
            <person name="Chen W.B."/>
            <person name="Zhang X.C."/>
            <person name="Jiao Y.N."/>
            <person name="Eichler E.E."/>
            <person name="Li G.H."/>
            <person name="Liu X."/>
            <person name="Gao L.Z."/>
        </authorList>
    </citation>
    <scope>NUCLEOTIDE SEQUENCE [LARGE SCALE GENOMIC DNA]</scope>
    <source>
        <strain evidence="2">cv. GT1</strain>
        <tissue evidence="1">Leaf</tissue>
    </source>
</reference>
<sequence>MSDSTTVKKDPIKPTYKSNKSPRKILLALQLLPPSLLSDYQSCPRLSPLARLDLSFLSCSVVTSPSSDLVLDPAGVHKAQQNFAIF</sequence>
<gene>
    <name evidence="1" type="ORF">GH714_004674</name>
</gene>
<keyword evidence="2" id="KW-1185">Reference proteome</keyword>
<evidence type="ECO:0000313" key="2">
    <source>
        <dbReference type="Proteomes" id="UP000467840"/>
    </source>
</evidence>
<dbReference type="Proteomes" id="UP000467840">
    <property type="component" value="Chromosome 10"/>
</dbReference>
<accession>A0A6A6N0W3</accession>